<comment type="caution">
    <text evidence="1">The sequence shown here is derived from an EMBL/GenBank/DDBJ whole genome shotgun (WGS) entry which is preliminary data.</text>
</comment>
<evidence type="ECO:0000313" key="2">
    <source>
        <dbReference type="Proteomes" id="UP000195137"/>
    </source>
</evidence>
<organism evidence="1 2">
    <name type="scientific">Methanonatronarchaeum thermophilum</name>
    <dbReference type="NCBI Taxonomy" id="1927129"/>
    <lineage>
        <taxon>Archaea</taxon>
        <taxon>Methanobacteriati</taxon>
        <taxon>Methanobacteriota</taxon>
        <taxon>Methanonatronarchaeia</taxon>
        <taxon>Methanonatronarchaeales</taxon>
        <taxon>Methanonatronarchaeaceae</taxon>
        <taxon>Methanonatronarchaeum</taxon>
    </lineage>
</organism>
<reference evidence="1 2" key="1">
    <citation type="submission" date="2016-12" db="EMBL/GenBank/DDBJ databases">
        <title>Discovery of methanogenic haloarchaea.</title>
        <authorList>
            <person name="Sorokin D.Y."/>
            <person name="Makarova K.S."/>
            <person name="Abbas B."/>
            <person name="Ferrer M."/>
            <person name="Golyshin P.N."/>
        </authorList>
    </citation>
    <scope>NUCLEOTIDE SEQUENCE [LARGE SCALE GENOMIC DNA]</scope>
    <source>
        <strain evidence="1">AMET1</strain>
    </source>
</reference>
<name>A0A1Y3GJD0_9EURY</name>
<dbReference type="InterPro" id="IPR036388">
    <property type="entry name" value="WH-like_DNA-bd_sf"/>
</dbReference>
<keyword evidence="2" id="KW-1185">Reference proteome</keyword>
<dbReference type="EMBL" id="MRZU01000002">
    <property type="protein sequence ID" value="OUJ19496.1"/>
    <property type="molecule type" value="Genomic_DNA"/>
</dbReference>
<dbReference type="Proteomes" id="UP000195137">
    <property type="component" value="Unassembled WGS sequence"/>
</dbReference>
<dbReference type="AlphaFoldDB" id="A0A1Y3GJD0"/>
<dbReference type="RefSeq" id="WP_086636591.1">
    <property type="nucleotide sequence ID" value="NZ_MRZU01000002.1"/>
</dbReference>
<dbReference type="OrthoDB" id="375741at2157"/>
<accession>A0A1Y3GJD0</accession>
<sequence length="207" mass="24498">MDKEQCNCQIESQLISPNTYMKIINHKLRKKILHTLHKQTLNQPTTKKQIAKQLNIKYEKINYQLNNHLNEFWTTKKTKKIRGTIQQYIAPKTPNSIYINIGQEKIIFIIDPLANLYGKIQTVGTRCDQCTKKQQKKCLKQIKNQKCFQQNKKHKTKWKKLLQTNNRKNHTAIDYMIACEITKIVDQDNCILQLTNNNCPFLKKIKN</sequence>
<gene>
    <name evidence="1" type="ORF">AMET1_0167</name>
</gene>
<protein>
    <submittedName>
        <fullName evidence="1">Transcriptional regulator containing HTH domain ArsR family</fullName>
    </submittedName>
</protein>
<dbReference type="Gene3D" id="1.10.10.10">
    <property type="entry name" value="Winged helix-like DNA-binding domain superfamily/Winged helix DNA-binding domain"/>
    <property type="match status" value="1"/>
</dbReference>
<proteinExistence type="predicted"/>
<evidence type="ECO:0000313" key="1">
    <source>
        <dbReference type="EMBL" id="OUJ19496.1"/>
    </source>
</evidence>